<dbReference type="PhylomeDB" id="B3SEA1"/>
<dbReference type="InterPro" id="IPR055060">
    <property type="entry name" value="ACOX_C_alpha1"/>
</dbReference>
<dbReference type="CTD" id="6759785"/>
<dbReference type="GeneID" id="6759785"/>
<proteinExistence type="inferred from homology"/>
<evidence type="ECO:0000259" key="7">
    <source>
        <dbReference type="Pfam" id="PF01756"/>
    </source>
</evidence>
<dbReference type="PANTHER" id="PTHR10909">
    <property type="entry name" value="ELECTRON TRANSPORT OXIDOREDUCTASE"/>
    <property type="match status" value="1"/>
</dbReference>
<evidence type="ECO:0008006" key="11">
    <source>
        <dbReference type="Google" id="ProtNLM"/>
    </source>
</evidence>
<dbReference type="OrthoDB" id="538336at2759"/>
<evidence type="ECO:0000256" key="1">
    <source>
        <dbReference type="ARBA" id="ARBA00001974"/>
    </source>
</evidence>
<comment type="cofactor">
    <cofactor evidence="1">
        <name>FAD</name>
        <dbReference type="ChEBI" id="CHEBI:57692"/>
    </cofactor>
</comment>
<accession>B3SEA1</accession>
<dbReference type="STRING" id="10228.B3SEA1"/>
<dbReference type="RefSeq" id="XP_002118570.1">
    <property type="nucleotide sequence ID" value="XM_002118534.1"/>
</dbReference>
<feature type="domain" description="Acyl-CoA oxidase C-alpha1" evidence="8">
    <location>
        <begin position="2"/>
        <end position="120"/>
    </location>
</feature>
<dbReference type="Pfam" id="PF22924">
    <property type="entry name" value="ACOX_C_alpha1"/>
    <property type="match status" value="1"/>
</dbReference>
<evidence type="ECO:0000256" key="3">
    <source>
        <dbReference type="ARBA" id="ARBA00006288"/>
    </source>
</evidence>
<dbReference type="AlphaFoldDB" id="B3SEA1"/>
<dbReference type="HOGENOM" id="CLU_1122487_0_0_1"/>
<feature type="non-terminal residue" evidence="9">
    <location>
        <position position="1"/>
    </location>
</feature>
<gene>
    <name evidence="9" type="ORF">TRIADDRAFT_62598</name>
</gene>
<dbReference type="Proteomes" id="UP000009022">
    <property type="component" value="Unassembled WGS sequence"/>
</dbReference>
<evidence type="ECO:0000313" key="9">
    <source>
        <dbReference type="EMBL" id="EDV18943.1"/>
    </source>
</evidence>
<evidence type="ECO:0000256" key="2">
    <source>
        <dbReference type="ARBA" id="ARBA00004846"/>
    </source>
</evidence>
<dbReference type="GO" id="GO:0003997">
    <property type="term" value="F:acyl-CoA oxidase activity"/>
    <property type="evidence" value="ECO:0007669"/>
    <property type="project" value="InterPro"/>
</dbReference>
<evidence type="ECO:0000256" key="6">
    <source>
        <dbReference type="ARBA" id="ARBA00023002"/>
    </source>
</evidence>
<evidence type="ECO:0000256" key="5">
    <source>
        <dbReference type="ARBA" id="ARBA00022827"/>
    </source>
</evidence>
<dbReference type="InterPro" id="IPR036250">
    <property type="entry name" value="AcylCo_DH-like_C"/>
</dbReference>
<organism evidence="9 10">
    <name type="scientific">Trichoplax adhaerens</name>
    <name type="common">Trichoplax reptans</name>
    <dbReference type="NCBI Taxonomy" id="10228"/>
    <lineage>
        <taxon>Eukaryota</taxon>
        <taxon>Metazoa</taxon>
        <taxon>Placozoa</taxon>
        <taxon>Uniplacotomia</taxon>
        <taxon>Trichoplacea</taxon>
        <taxon>Trichoplacidae</taxon>
        <taxon>Trichoplax</taxon>
    </lineage>
</organism>
<dbReference type="SUPFAM" id="SSF47203">
    <property type="entry name" value="Acyl-CoA dehydrogenase C-terminal domain-like"/>
    <property type="match status" value="1"/>
</dbReference>
<evidence type="ECO:0000313" key="10">
    <source>
        <dbReference type="Proteomes" id="UP000009022"/>
    </source>
</evidence>
<keyword evidence="6" id="KW-0560">Oxidoreductase</keyword>
<dbReference type="Gene3D" id="1.20.140.10">
    <property type="entry name" value="Butyryl-CoA Dehydrogenase, subunit A, domain 3"/>
    <property type="match status" value="1"/>
</dbReference>
<feature type="domain" description="Acyl-CoA oxidase C-terminal" evidence="7">
    <location>
        <begin position="156"/>
        <end position="204"/>
    </location>
</feature>
<dbReference type="GO" id="GO:0005777">
    <property type="term" value="C:peroxisome"/>
    <property type="evidence" value="ECO:0007669"/>
    <property type="project" value="InterPro"/>
</dbReference>
<reference evidence="9 10" key="1">
    <citation type="journal article" date="2008" name="Nature">
        <title>The Trichoplax genome and the nature of placozoans.</title>
        <authorList>
            <person name="Srivastava M."/>
            <person name="Begovic E."/>
            <person name="Chapman J."/>
            <person name="Putnam N.H."/>
            <person name="Hellsten U."/>
            <person name="Kawashima T."/>
            <person name="Kuo A."/>
            <person name="Mitros T."/>
            <person name="Salamov A."/>
            <person name="Carpenter M.L."/>
            <person name="Signorovitch A.Y."/>
            <person name="Moreno M.A."/>
            <person name="Kamm K."/>
            <person name="Grimwood J."/>
            <person name="Schmutz J."/>
            <person name="Shapiro H."/>
            <person name="Grigoriev I.V."/>
            <person name="Buss L.W."/>
            <person name="Schierwater B."/>
            <person name="Dellaporta S.L."/>
            <person name="Rokhsar D.S."/>
        </authorList>
    </citation>
    <scope>NUCLEOTIDE SEQUENCE [LARGE SCALE GENOMIC DNA]</scope>
    <source>
        <strain evidence="9 10">Grell-BS-1999</strain>
    </source>
</reference>
<dbReference type="InParanoid" id="B3SEA1"/>
<keyword evidence="5" id="KW-0274">FAD</keyword>
<evidence type="ECO:0000256" key="4">
    <source>
        <dbReference type="ARBA" id="ARBA00022630"/>
    </source>
</evidence>
<comment type="similarity">
    <text evidence="3">Belongs to the acyl-CoA oxidase family.</text>
</comment>
<protein>
    <recommendedName>
        <fullName evidence="11">Acyl-CoA oxidase C-terminal domain-containing protein</fullName>
    </recommendedName>
</protein>
<comment type="pathway">
    <text evidence="2">Lipid metabolism; peroxisomal fatty acid beta-oxidation.</text>
</comment>
<dbReference type="EMBL" id="DS985401">
    <property type="protein sequence ID" value="EDV18943.1"/>
    <property type="molecule type" value="Genomic_DNA"/>
</dbReference>
<dbReference type="KEGG" id="tad:TRIADDRAFT_62598"/>
<dbReference type="eggNOG" id="KOG0136">
    <property type="taxonomic scope" value="Eukaryota"/>
</dbReference>
<keyword evidence="10" id="KW-1185">Reference proteome</keyword>
<dbReference type="FunFam" id="1.20.140.10:FF:000098">
    <property type="entry name" value="Uncharacterized protein"/>
    <property type="match status" value="1"/>
</dbReference>
<keyword evidence="4" id="KW-0285">Flavoprotein</keyword>
<dbReference type="InterPro" id="IPR012258">
    <property type="entry name" value="Acyl-CoA_oxidase"/>
</dbReference>
<dbReference type="Pfam" id="PF01756">
    <property type="entry name" value="ACOX"/>
    <property type="match status" value="1"/>
</dbReference>
<dbReference type="InterPro" id="IPR002655">
    <property type="entry name" value="Acyl-CoA_oxidase_C"/>
</dbReference>
<dbReference type="GO" id="GO:0071949">
    <property type="term" value="F:FAD binding"/>
    <property type="evidence" value="ECO:0007669"/>
    <property type="project" value="InterPro"/>
</dbReference>
<sequence length="248" mass="27928">YEPKVLDYVTQQNKLFPHIAGAYALACTGRYMIDFGKRATERIKLEDLSVLAEFHGISSGLKAFCTEMSVSGIEECRRACGGHGYSSACGIGHIYNNWLASCTYEGENTVMYLQSARYLLRCVKNPKSAPLGVSAVLHNPPGKHWDVKNMQDLEKTNTVLEAYRARAYKKVAIADKYLRELQSGGDTSYDAWNKSGIKLVDCAKRLEIVSHEQLCLDINYEVTLQQEAFTMWSEVLLYTSIKFKLNLL</sequence>
<name>B3SEA1_TRIAD</name>
<dbReference type="GO" id="GO:0006635">
    <property type="term" value="P:fatty acid beta-oxidation"/>
    <property type="evidence" value="ECO:0007669"/>
    <property type="project" value="InterPro"/>
</dbReference>
<dbReference type="PANTHER" id="PTHR10909:SF250">
    <property type="entry name" value="PEROXISOMAL ACYL-COENZYME A OXIDASE 1"/>
    <property type="match status" value="1"/>
</dbReference>
<evidence type="ECO:0000259" key="8">
    <source>
        <dbReference type="Pfam" id="PF22924"/>
    </source>
</evidence>